<dbReference type="InterPro" id="IPR041805">
    <property type="entry name" value="ASMase/PPN1_MPP"/>
</dbReference>
<organism evidence="15 16">
    <name type="scientific">Naumovozyma dairenensis (strain ATCC 10597 / BCRC 20456 / CBS 421 / NBRC 0211 / NRRL Y-12639)</name>
    <name type="common">Saccharomyces dairenensis</name>
    <dbReference type="NCBI Taxonomy" id="1071378"/>
    <lineage>
        <taxon>Eukaryota</taxon>
        <taxon>Fungi</taxon>
        <taxon>Dikarya</taxon>
        <taxon>Ascomycota</taxon>
        <taxon>Saccharomycotina</taxon>
        <taxon>Saccharomycetes</taxon>
        <taxon>Saccharomycetales</taxon>
        <taxon>Saccharomycetaceae</taxon>
        <taxon>Naumovozyma</taxon>
    </lineage>
</organism>
<dbReference type="SUPFAM" id="SSF56300">
    <property type="entry name" value="Metallo-dependent phosphatases"/>
    <property type="match status" value="1"/>
</dbReference>
<keyword evidence="9 13" id="KW-1133">Transmembrane helix</keyword>
<evidence type="ECO:0000256" key="1">
    <source>
        <dbReference type="ARBA" id="ARBA00004576"/>
    </source>
</evidence>
<reference evidence="15 16" key="1">
    <citation type="journal article" date="2011" name="Proc. Natl. Acad. Sci. U.S.A.">
        <title>Evolutionary erosion of yeast sex chromosomes by mating-type switching accidents.</title>
        <authorList>
            <person name="Gordon J.L."/>
            <person name="Armisen D."/>
            <person name="Proux-Wera E."/>
            <person name="Oheigeartaigh S.S."/>
            <person name="Byrne K.P."/>
            <person name="Wolfe K.H."/>
        </authorList>
    </citation>
    <scope>NUCLEOTIDE SEQUENCE [LARGE SCALE GENOMIC DNA]</scope>
    <source>
        <strain evidence="16">ATCC 10597 / BCRC 20456 / CBS 421 / NBRC 0211 / NRRL Y-12639</strain>
    </source>
</reference>
<evidence type="ECO:0000256" key="2">
    <source>
        <dbReference type="ARBA" id="ARBA00010399"/>
    </source>
</evidence>
<dbReference type="HOGENOM" id="CLU_013424_1_0_1"/>
<dbReference type="GO" id="GO:0005829">
    <property type="term" value="C:cytosol"/>
    <property type="evidence" value="ECO:0007669"/>
    <property type="project" value="EnsemblFungi"/>
</dbReference>
<dbReference type="STRING" id="1071378.G0WEZ6"/>
<sequence>MIILEDRICPGDINRRKHLKKILGITAIFIVFILYSLQDVFLPKNNIPNELPSDDSKLLQVASIDPKEELLKLGLSIKDPVKIFDPRIGKERLLYGRFLHITDIHPDRLYKEGSSIDYVCHGKEPSKKRDYAPKFGKAMAGCDSPVDLMDHTLRWIGEHLKDKIDFVIWTGDNIRHDNDRKNPRTEFQIFEMNEIVAGKFQALFGNQNTEDPRDFDVDIIPSLGNNDVFPHNLFAMGPTLQTRELYRIWSNFVPQEQKRIFSRSASFLTEVIPGKLAVLSINTLYLFKANPLVDNCNSRKQPGYQSLIWLGYILDEIRARGMKVWLSGHVPPIEKNFDSSCFHKFTLWTYEYRDIIIGGLYGHMNMDHFIPVDGKKARKALTRQVEESHKFGQDEEDQFDELFLQSADAASEVHLMGASPVGKETYMKSVRKTIYQKIHDKLEEIVDNIEIGKKRKKKKTTKPKTLDELSERYSIVNIGGSIVPTFNPGFRVWEYNITGLEQGTQIQQFKPWNEFFEDLEKKLQTEFLDEVAIEGVESNKVRRPDKTIPKKKPESIPLGPAYEPQLFSPTKFVQYFADLKEINDEYYGKTDSGNDNSKAAKEAFKFQVEYTSEDKPYPMESLLVKDFLKLASDLTQDNKLWEIFKERAFISSGYDEDKNG</sequence>
<evidence type="ECO:0000256" key="9">
    <source>
        <dbReference type="ARBA" id="ARBA00022989"/>
    </source>
</evidence>
<dbReference type="InterPro" id="IPR004843">
    <property type="entry name" value="Calcineurin-like_PHP"/>
</dbReference>
<dbReference type="PANTHER" id="PTHR10340">
    <property type="entry name" value="SPHINGOMYELIN PHOSPHODIESTERASE"/>
    <property type="match status" value="1"/>
</dbReference>
<feature type="transmembrane region" description="Helical" evidence="13">
    <location>
        <begin position="21"/>
        <end position="37"/>
    </location>
</feature>
<evidence type="ECO:0000256" key="6">
    <source>
        <dbReference type="ARBA" id="ARBA00022692"/>
    </source>
</evidence>
<dbReference type="RefSeq" id="XP_003671600.1">
    <property type="nucleotide sequence ID" value="XM_003671552.1"/>
</dbReference>
<dbReference type="eggNOG" id="KOG3770">
    <property type="taxonomic scope" value="Eukaryota"/>
</dbReference>
<evidence type="ECO:0000256" key="10">
    <source>
        <dbReference type="ARBA" id="ARBA00023136"/>
    </source>
</evidence>
<comment type="catalytic activity">
    <reaction evidence="12">
        <text>[phosphate](n+1) + n H2O = (n+1) phosphate + n H(+)</text>
        <dbReference type="Rhea" id="RHEA:22452"/>
        <dbReference type="Rhea" id="RHEA-COMP:14280"/>
        <dbReference type="ChEBI" id="CHEBI:15377"/>
        <dbReference type="ChEBI" id="CHEBI:15378"/>
        <dbReference type="ChEBI" id="CHEBI:16838"/>
        <dbReference type="ChEBI" id="CHEBI:43474"/>
        <dbReference type="EC" id="3.6.1.10"/>
    </reaction>
</comment>
<comment type="similarity">
    <text evidence="2">Belongs to the endopolyphosphatase PPN1 family.</text>
</comment>
<keyword evidence="16" id="KW-1185">Reference proteome</keyword>
<keyword evidence="7 12" id="KW-0378">Hydrolase</keyword>
<dbReference type="GO" id="GO:0000298">
    <property type="term" value="F:endopolyphosphatase activity"/>
    <property type="evidence" value="ECO:0007669"/>
    <property type="project" value="UniProtKB-EC"/>
</dbReference>
<dbReference type="OrthoDB" id="348678at2759"/>
<evidence type="ECO:0000259" key="14">
    <source>
        <dbReference type="Pfam" id="PF00149"/>
    </source>
</evidence>
<accession>G0WEZ6</accession>
<name>G0WEZ6_NAUDC</name>
<dbReference type="CDD" id="cd00842">
    <property type="entry name" value="MPP_ASMase"/>
    <property type="match status" value="1"/>
</dbReference>
<comment type="subcellular location">
    <subcellularLocation>
        <location evidence="1">Vacuole membrane</location>
        <topology evidence="1">Single-pass type II membrane protein</topology>
    </subcellularLocation>
</comment>
<gene>
    <name evidence="15" type="primary">NDAI0H01830</name>
    <name evidence="15" type="ordered locus">NDAI_0H01830</name>
</gene>
<dbReference type="OMA" id="WAERYSV"/>
<dbReference type="EMBL" id="HE580274">
    <property type="protein sequence ID" value="CCD26357.1"/>
    <property type="molecule type" value="Genomic_DNA"/>
</dbReference>
<evidence type="ECO:0000256" key="8">
    <source>
        <dbReference type="ARBA" id="ARBA00022968"/>
    </source>
</evidence>
<feature type="domain" description="Calcineurin-like phosphoesterase" evidence="14">
    <location>
        <begin position="97"/>
        <end position="257"/>
    </location>
</feature>
<evidence type="ECO:0000256" key="12">
    <source>
        <dbReference type="PIRNR" id="PIRNR027093"/>
    </source>
</evidence>
<dbReference type="AlphaFoldDB" id="G0WEZ6"/>
<protein>
    <recommendedName>
        <fullName evidence="4 12">Endopolyphosphatase</fullName>
        <ecNumber evidence="3 12">3.6.1.10</ecNumber>
    </recommendedName>
</protein>
<keyword evidence="11" id="KW-0325">Glycoprotein</keyword>
<dbReference type="InterPro" id="IPR012358">
    <property type="entry name" value="EndopolyPtase_N1"/>
</dbReference>
<evidence type="ECO:0000313" key="15">
    <source>
        <dbReference type="EMBL" id="CCD26357.1"/>
    </source>
</evidence>
<dbReference type="PIRSF" id="PIRSF027093">
    <property type="entry name" value="EndopolyPtase_N1"/>
    <property type="match status" value="1"/>
</dbReference>
<dbReference type="Proteomes" id="UP000000689">
    <property type="component" value="Chromosome 8"/>
</dbReference>
<dbReference type="GO" id="GO:0005634">
    <property type="term" value="C:nucleus"/>
    <property type="evidence" value="ECO:0007669"/>
    <property type="project" value="EnsemblFungi"/>
</dbReference>
<dbReference type="KEGG" id="ndi:NDAI_0H01830"/>
<evidence type="ECO:0000256" key="4">
    <source>
        <dbReference type="ARBA" id="ARBA00014458"/>
    </source>
</evidence>
<comment type="function">
    <text evidence="12">Catalyzes the hydrolysis of inorganic polyphosphate (polyP) chains of many hundreds of phosphate residues into shorter lengths.</text>
</comment>
<dbReference type="GeneID" id="11495888"/>
<dbReference type="GO" id="GO:0006798">
    <property type="term" value="P:polyphosphate catabolic process"/>
    <property type="evidence" value="ECO:0007669"/>
    <property type="project" value="EnsemblFungi"/>
</dbReference>
<evidence type="ECO:0000256" key="5">
    <source>
        <dbReference type="ARBA" id="ARBA00022554"/>
    </source>
</evidence>
<keyword evidence="8" id="KW-0735">Signal-anchor</keyword>
<evidence type="ECO:0000256" key="13">
    <source>
        <dbReference type="SAM" id="Phobius"/>
    </source>
</evidence>
<evidence type="ECO:0000256" key="7">
    <source>
        <dbReference type="ARBA" id="ARBA00022801"/>
    </source>
</evidence>
<dbReference type="PANTHER" id="PTHR10340:SF55">
    <property type="entry name" value="ENDOPOLYPHOSPHATASE"/>
    <property type="match status" value="1"/>
</dbReference>
<keyword evidence="5 12" id="KW-0926">Vacuole</keyword>
<evidence type="ECO:0000256" key="11">
    <source>
        <dbReference type="ARBA" id="ARBA00023180"/>
    </source>
</evidence>
<dbReference type="EC" id="3.6.1.10" evidence="3 12"/>
<dbReference type="GO" id="GO:0004309">
    <property type="term" value="F:exopolyphosphatase activity"/>
    <property type="evidence" value="ECO:0007669"/>
    <property type="project" value="EnsemblFungi"/>
</dbReference>
<evidence type="ECO:0000256" key="3">
    <source>
        <dbReference type="ARBA" id="ARBA00012459"/>
    </source>
</evidence>
<dbReference type="InterPro" id="IPR029052">
    <property type="entry name" value="Metallo-depent_PP-like"/>
</dbReference>
<keyword evidence="6 13" id="KW-0812">Transmembrane</keyword>
<proteinExistence type="inferred from homology"/>
<keyword evidence="10 12" id="KW-0472">Membrane</keyword>
<dbReference type="Pfam" id="PF00149">
    <property type="entry name" value="Metallophos"/>
    <property type="match status" value="1"/>
</dbReference>
<evidence type="ECO:0000313" key="16">
    <source>
        <dbReference type="Proteomes" id="UP000000689"/>
    </source>
</evidence>
<dbReference type="GO" id="GO:0008081">
    <property type="term" value="F:phosphoric diester hydrolase activity"/>
    <property type="evidence" value="ECO:0007669"/>
    <property type="project" value="TreeGrafter"/>
</dbReference>
<dbReference type="GO" id="GO:0000329">
    <property type="term" value="C:fungal-type vacuole membrane"/>
    <property type="evidence" value="ECO:0007669"/>
    <property type="project" value="EnsemblFungi"/>
</dbReference>